<comment type="caution">
    <text evidence="1">The sequence shown here is derived from an EMBL/GenBank/DDBJ whole genome shotgun (WGS) entry which is preliminary data.</text>
</comment>
<dbReference type="Proteomes" id="UP000294604">
    <property type="component" value="Unassembled WGS sequence"/>
</dbReference>
<gene>
    <name evidence="1" type="ORF">CCUG60884_00278</name>
</gene>
<dbReference type="AlphaFoldDB" id="A0A4R8SZU2"/>
<name>A0A4R8SZU2_9MYCO</name>
<dbReference type="EMBL" id="PECL01000003">
    <property type="protein sequence ID" value="TEA09109.1"/>
    <property type="molecule type" value="Genomic_DNA"/>
</dbReference>
<evidence type="ECO:0000313" key="1">
    <source>
        <dbReference type="EMBL" id="TEA09109.1"/>
    </source>
</evidence>
<organism evidence="1 2">
    <name type="scientific">Mycobacteroides salmoniphilum</name>
    <dbReference type="NCBI Taxonomy" id="404941"/>
    <lineage>
        <taxon>Bacteria</taxon>
        <taxon>Bacillati</taxon>
        <taxon>Actinomycetota</taxon>
        <taxon>Actinomycetes</taxon>
        <taxon>Mycobacteriales</taxon>
        <taxon>Mycobacteriaceae</taxon>
        <taxon>Mycobacteroides</taxon>
    </lineage>
</organism>
<reference evidence="1 2" key="1">
    <citation type="journal article" date="2019" name="Sci. Rep.">
        <title>Extended insight into the Mycobacterium chelonae-abscessus complex through whole genome sequencing of Mycobacterium salmoniphilum outbreak and Mycobacterium salmoniphilum-like strains.</title>
        <authorList>
            <person name="Behra P.R.K."/>
            <person name="Das S."/>
            <person name="Pettersson B.M.F."/>
            <person name="Shirreff L."/>
            <person name="DuCote T."/>
            <person name="Jacobsson K.G."/>
            <person name="Ennis D.G."/>
            <person name="Kirsebom L.A."/>
        </authorList>
    </citation>
    <scope>NUCLEOTIDE SEQUENCE [LARGE SCALE GENOMIC DNA]</scope>
    <source>
        <strain evidence="1 2">CCUG 60884</strain>
    </source>
</reference>
<protein>
    <submittedName>
        <fullName evidence="1">Uncharacterized protein</fullName>
    </submittedName>
</protein>
<evidence type="ECO:0000313" key="2">
    <source>
        <dbReference type="Proteomes" id="UP000294604"/>
    </source>
</evidence>
<sequence>MANADSETKVDLKLWLNGLKCVGATDEFCAGIGRDIVNELMRAGRVENWTPEMGAPYKITVEVTAS</sequence>
<accession>A0A4R8SZU2</accession>
<dbReference type="RefSeq" id="WP_134081005.1">
    <property type="nucleotide sequence ID" value="NZ_PECL01000003.1"/>
</dbReference>
<proteinExistence type="predicted"/>